<feature type="domain" description="DUF6701" evidence="1">
    <location>
        <begin position="232"/>
        <end position="818"/>
    </location>
</feature>
<dbReference type="InParanoid" id="A0A7X0JU63"/>
<organism evidence="2 3">
    <name type="scientific">Pseudoteredinibacter isoporae</name>
    <dbReference type="NCBI Taxonomy" id="570281"/>
    <lineage>
        <taxon>Bacteria</taxon>
        <taxon>Pseudomonadati</taxon>
        <taxon>Pseudomonadota</taxon>
        <taxon>Gammaproteobacteria</taxon>
        <taxon>Cellvibrionales</taxon>
        <taxon>Cellvibrionaceae</taxon>
        <taxon>Pseudoteredinibacter</taxon>
    </lineage>
</organism>
<comment type="caution">
    <text evidence="2">The sequence shown here is derived from an EMBL/GenBank/DDBJ whole genome shotgun (WGS) entry which is preliminary data.</text>
</comment>
<dbReference type="Proteomes" id="UP000528457">
    <property type="component" value="Unassembled WGS sequence"/>
</dbReference>
<accession>A0A7X0JU63</accession>
<evidence type="ECO:0000259" key="1">
    <source>
        <dbReference type="Pfam" id="PF20419"/>
    </source>
</evidence>
<evidence type="ECO:0000313" key="2">
    <source>
        <dbReference type="EMBL" id="MBB6522350.1"/>
    </source>
</evidence>
<reference evidence="2 3" key="1">
    <citation type="submission" date="2020-08" db="EMBL/GenBank/DDBJ databases">
        <title>Genomic Encyclopedia of Type Strains, Phase IV (KMG-IV): sequencing the most valuable type-strain genomes for metagenomic binning, comparative biology and taxonomic classification.</title>
        <authorList>
            <person name="Goeker M."/>
        </authorList>
    </citation>
    <scope>NUCLEOTIDE SEQUENCE [LARGE SCALE GENOMIC DNA]</scope>
    <source>
        <strain evidence="2 3">DSM 22368</strain>
    </source>
</reference>
<proteinExistence type="predicted"/>
<protein>
    <submittedName>
        <fullName evidence="2">MSHA biogenesis protein MshQ</fullName>
    </submittedName>
</protein>
<dbReference type="RefSeq" id="WP_166846068.1">
    <property type="nucleotide sequence ID" value="NZ_JAAONY010000002.1"/>
</dbReference>
<dbReference type="Pfam" id="PF20419">
    <property type="entry name" value="DUF6701"/>
    <property type="match status" value="1"/>
</dbReference>
<dbReference type="InterPro" id="IPR046524">
    <property type="entry name" value="DUF6701"/>
</dbReference>
<dbReference type="AlphaFoldDB" id="A0A7X0JU63"/>
<sequence>MRIARESSMTLPFEVPSGARELTVNFWMRVGHDDFSHSPEENAKFVFTWLNHLGETEEVILHSGAEGAGDILRPSIRLPAGQYQSPNAQISLYTIDAVGRYNIDSFFIEASIGPSGFSIEPEQTNASVCEPNRITISMLDADGNVINDFEGIIDISTSTSHGNWSMVSPNGRLTAGWPDIGRASYQFEASDQGRVELLLSNEHAETLTVRVDERDGPTRLVSQSIRYAENTFVLAYPENHKRDVIAYRGHEITLSVVKRDEISGECGIAESYQADDVELRLAMQSGDTMAKTPVFIIDGQSYEIGSAFQNVPVTFTNGVAQFQLFTRDVGRFTLSARDQSKAFSSETLLGDSGDLLSRPFALWLNIPENPAALSHSGEVFNAAGSDFHLQAAAVGWQASDDLDNDGVADGHAVPGSRTRAYLGDNALLHSFSKEGHPASVQLKAQSMIPLIVSHHDLTGDVILEDFENGYLSSANIRYSNIGVMEIEAHIYGGSYLGADSVTTNKIQGRSGAIGRFIPSYFSISETEVIPACPDAGFSHLNQDFSVKANLRAMNAQGRVLDVYEGSFAKLDDEHRGQVNFQAAGLPGRLLKDTETLVFNQGHAPYRGVLRLQRSAAPDGPWRDVQLGINIQDDDGVGIKPSQLNLDLDTDNGSDYDHFLLGISDFYFSRLNLPDAHGPENRDLFSQLQIESWQGNSFQLNHKDSCSQLARGDIQYVQSGALSIDSNRTVSVGAGNSTASFRSLEQAFVNFVGGDAGQVFSAPGLGNRGLVEVDIDLANYPWLQFDWNQDGEYSDSRLPRAHFRFGATRGHDRVVYWRESLP</sequence>
<gene>
    <name evidence="2" type="ORF">HNR48_002635</name>
</gene>
<keyword evidence="3" id="KW-1185">Reference proteome</keyword>
<evidence type="ECO:0000313" key="3">
    <source>
        <dbReference type="Proteomes" id="UP000528457"/>
    </source>
</evidence>
<name>A0A7X0JU63_9GAMM</name>
<dbReference type="EMBL" id="JACHHT010000002">
    <property type="protein sequence ID" value="MBB6522350.1"/>
    <property type="molecule type" value="Genomic_DNA"/>
</dbReference>